<proteinExistence type="predicted"/>
<keyword evidence="2" id="KW-0808">Transferase</keyword>
<dbReference type="Pfam" id="PF00534">
    <property type="entry name" value="Glycos_transf_1"/>
    <property type="match status" value="1"/>
</dbReference>
<keyword evidence="3" id="KW-1185">Reference proteome</keyword>
<sequence length="371" mass="42147">MGSRKILIITYEYLPVIGGAGIYAEELYNGLNAKEISVDLLLLSKQSKNVLQKGYFILRSMFLLCAAFRKNYDTIVINDGRSKRLYALLFPFIRSKDVKKGVFVMHGGELENYFEKPSTMMKIFNLPQKIKKILPLQKAVIVVSQSENDSWRNLMSELQSNLKVIPHGISSKIFYPKSESERLSLRKTMNLQSDDFVIFSVSRLVEKKGQDTLIQAVANIKEKTPRLKILIAGDGLFKNNLIHHAINMTVQDNIVFLGFLERNTLIDYFNIADLFVLPSRFLESFGLVYIESMACGTPVISSNLGGVNDIVQQGKNGFKITPGDYQELGKVILELYSDKAKLNMLKNNALTIFRDKYDVSKMIDKFLHDTD</sequence>
<evidence type="ECO:0000259" key="1">
    <source>
        <dbReference type="Pfam" id="PF00534"/>
    </source>
</evidence>
<protein>
    <submittedName>
        <fullName evidence="2">Glycosyltransferase involved in cell wall bisynthesis</fullName>
    </submittedName>
</protein>
<dbReference type="OrthoDB" id="9801609at2"/>
<dbReference type="CDD" id="cd03801">
    <property type="entry name" value="GT4_PimA-like"/>
    <property type="match status" value="1"/>
</dbReference>
<dbReference type="PANTHER" id="PTHR45947">
    <property type="entry name" value="SULFOQUINOVOSYL TRANSFERASE SQD2"/>
    <property type="match status" value="1"/>
</dbReference>
<dbReference type="Proteomes" id="UP000198790">
    <property type="component" value="Unassembled WGS sequence"/>
</dbReference>
<dbReference type="GO" id="GO:0016757">
    <property type="term" value="F:glycosyltransferase activity"/>
    <property type="evidence" value="ECO:0007669"/>
    <property type="project" value="InterPro"/>
</dbReference>
<dbReference type="RefSeq" id="WP_092898212.1">
    <property type="nucleotide sequence ID" value="NZ_FOKK01000009.1"/>
</dbReference>
<accession>A0A1I1AUW8</accession>
<dbReference type="InterPro" id="IPR001296">
    <property type="entry name" value="Glyco_trans_1"/>
</dbReference>
<dbReference type="PANTHER" id="PTHR45947:SF3">
    <property type="entry name" value="SULFOQUINOVOSYL TRANSFERASE SQD2"/>
    <property type="match status" value="1"/>
</dbReference>
<reference evidence="2 3" key="1">
    <citation type="submission" date="2016-10" db="EMBL/GenBank/DDBJ databases">
        <authorList>
            <person name="de Groot N.N."/>
        </authorList>
    </citation>
    <scope>NUCLEOTIDE SEQUENCE [LARGE SCALE GENOMIC DNA]</scope>
    <source>
        <strain evidence="2 3">DSM 23399</strain>
    </source>
</reference>
<dbReference type="AlphaFoldDB" id="A0A1I1AUW8"/>
<organism evidence="2 3">
    <name type="scientific">Algoriphagus aquimarinus</name>
    <dbReference type="NCBI Taxonomy" id="237018"/>
    <lineage>
        <taxon>Bacteria</taxon>
        <taxon>Pseudomonadati</taxon>
        <taxon>Bacteroidota</taxon>
        <taxon>Cytophagia</taxon>
        <taxon>Cytophagales</taxon>
        <taxon>Cyclobacteriaceae</taxon>
        <taxon>Algoriphagus</taxon>
    </lineage>
</organism>
<gene>
    <name evidence="2" type="ORF">SAMN04489723_109144</name>
</gene>
<feature type="domain" description="Glycosyl transferase family 1" evidence="1">
    <location>
        <begin position="186"/>
        <end position="349"/>
    </location>
</feature>
<dbReference type="EMBL" id="FOKK01000009">
    <property type="protein sequence ID" value="SFB41677.1"/>
    <property type="molecule type" value="Genomic_DNA"/>
</dbReference>
<dbReference type="SUPFAM" id="SSF53756">
    <property type="entry name" value="UDP-Glycosyltransferase/glycogen phosphorylase"/>
    <property type="match status" value="1"/>
</dbReference>
<evidence type="ECO:0000313" key="3">
    <source>
        <dbReference type="Proteomes" id="UP000198790"/>
    </source>
</evidence>
<name>A0A1I1AUW8_9BACT</name>
<dbReference type="Gene3D" id="3.40.50.2000">
    <property type="entry name" value="Glycogen Phosphorylase B"/>
    <property type="match status" value="2"/>
</dbReference>
<evidence type="ECO:0000313" key="2">
    <source>
        <dbReference type="EMBL" id="SFB41677.1"/>
    </source>
</evidence>
<dbReference type="STRING" id="237018.SAMN04489723_109144"/>
<dbReference type="InterPro" id="IPR050194">
    <property type="entry name" value="Glycosyltransferase_grp1"/>
</dbReference>